<dbReference type="PANTHER" id="PTHR34680:SF5">
    <property type="entry name" value="WRC DOMAIN-CONTAINING PROTEIN"/>
    <property type="match status" value="1"/>
</dbReference>
<name>A0A3L6ERA4_MAIZE</name>
<feature type="domain" description="WRC" evidence="4">
    <location>
        <begin position="164"/>
        <end position="208"/>
    </location>
</feature>
<evidence type="ECO:0000313" key="5">
    <source>
        <dbReference type="EMBL" id="PWZ23496.1"/>
    </source>
</evidence>
<comment type="caution">
    <text evidence="5">The sequence shown here is derived from an EMBL/GenBank/DDBJ whole genome shotgun (WGS) entry which is preliminary data.</text>
</comment>
<dbReference type="AlphaFoldDB" id="A0A3L6ERA4"/>
<protein>
    <recommendedName>
        <fullName evidence="4">WRC domain-containing protein</fullName>
    </recommendedName>
</protein>
<feature type="compositionally biased region" description="Basic and acidic residues" evidence="3">
    <location>
        <begin position="267"/>
        <end position="277"/>
    </location>
</feature>
<dbReference type="EMBL" id="NCVQ01000006">
    <property type="protein sequence ID" value="PWZ23496.1"/>
    <property type="molecule type" value="Genomic_DNA"/>
</dbReference>
<feature type="compositionally biased region" description="Polar residues" evidence="3">
    <location>
        <begin position="232"/>
        <end position="242"/>
    </location>
</feature>
<comment type="caution">
    <text evidence="2">Lacks conserved residue(s) required for the propagation of feature annotation.</text>
</comment>
<proteinExistence type="predicted"/>
<dbReference type="Pfam" id="PF08879">
    <property type="entry name" value="WRC"/>
    <property type="match status" value="1"/>
</dbReference>
<feature type="compositionally biased region" description="Pro residues" evidence="3">
    <location>
        <begin position="19"/>
        <end position="28"/>
    </location>
</feature>
<feature type="compositionally biased region" description="Low complexity" evidence="3">
    <location>
        <begin position="309"/>
        <end position="320"/>
    </location>
</feature>
<gene>
    <name evidence="5" type="ORF">Zm00014a_004227</name>
</gene>
<dbReference type="Proteomes" id="UP000251960">
    <property type="component" value="Chromosome 5"/>
</dbReference>
<organism evidence="5">
    <name type="scientific">Zea mays</name>
    <name type="common">Maize</name>
    <dbReference type="NCBI Taxonomy" id="4577"/>
    <lineage>
        <taxon>Eukaryota</taxon>
        <taxon>Viridiplantae</taxon>
        <taxon>Streptophyta</taxon>
        <taxon>Embryophyta</taxon>
        <taxon>Tracheophyta</taxon>
        <taxon>Spermatophyta</taxon>
        <taxon>Magnoliopsida</taxon>
        <taxon>Liliopsida</taxon>
        <taxon>Poales</taxon>
        <taxon>Poaceae</taxon>
        <taxon>PACMAD clade</taxon>
        <taxon>Panicoideae</taxon>
        <taxon>Andropogonodae</taxon>
        <taxon>Andropogoneae</taxon>
        <taxon>Tripsacinae</taxon>
        <taxon>Zea</taxon>
    </lineage>
</organism>
<evidence type="ECO:0000256" key="1">
    <source>
        <dbReference type="ARBA" id="ARBA00023242"/>
    </source>
</evidence>
<feature type="region of interest" description="Disordered" evidence="3">
    <location>
        <begin position="1"/>
        <end position="28"/>
    </location>
</feature>
<feature type="region of interest" description="Disordered" evidence="3">
    <location>
        <begin position="211"/>
        <end position="242"/>
    </location>
</feature>
<dbReference type="InterPro" id="IPR014977">
    <property type="entry name" value="WRC_dom"/>
</dbReference>
<sequence>MRIRRRTSHVLGSGYSTPATPPPMLVTPPPISEPCSEPLTSHIHGDFLSPTTTPESLCKLSRSPWDLLDDLSLSDPQEVDDLLDGYYVNMDSHAWSLSSATMPVTSVKNEKTTTMAAASSERAQLQTLNKNTTLKKATVGEKRVREIQNQKAANVKKEKGKEEAARTWQCKKNDGKGWNCPNSTSHPNSLCEYHLMKKRSYLNLQHASPAEEDKAMAAAPTSAASKPSSRSNTQKTKLPNNYDANEGFYYYHGFRPSRGKRRCRNHPKNDEEVKVEPSKSASLPSHAKVEIEDASTSNGATAGADDVCNDNNSGRGNVNNMDQRNQNPLKLPRKPVKVRLLMSL</sequence>
<keyword evidence="1" id="KW-0539">Nucleus</keyword>
<dbReference type="ExpressionAtlas" id="A0A3L6ERA4">
    <property type="expression patterns" value="baseline"/>
</dbReference>
<feature type="compositionally biased region" description="Low complexity" evidence="3">
    <location>
        <begin position="216"/>
        <end position="231"/>
    </location>
</feature>
<evidence type="ECO:0000256" key="2">
    <source>
        <dbReference type="PROSITE-ProRule" id="PRU01002"/>
    </source>
</evidence>
<dbReference type="PROSITE" id="PS51667">
    <property type="entry name" value="WRC"/>
    <property type="match status" value="1"/>
</dbReference>
<feature type="region of interest" description="Disordered" evidence="3">
    <location>
        <begin position="259"/>
        <end position="329"/>
    </location>
</feature>
<accession>A0A3L6ERA4</accession>
<dbReference type="PANTHER" id="PTHR34680">
    <property type="entry name" value="EXPRESSED PROTEIN"/>
    <property type="match status" value="1"/>
</dbReference>
<evidence type="ECO:0000259" key="4">
    <source>
        <dbReference type="PROSITE" id="PS51667"/>
    </source>
</evidence>
<reference evidence="5" key="1">
    <citation type="journal article" date="2018" name="Nat. Genet.">
        <title>Extensive intraspecific gene order and gene structural variations between Mo17 and other maize genomes.</title>
        <authorList>
            <person name="Sun S."/>
            <person name="Zhou Y."/>
            <person name="Chen J."/>
            <person name="Shi J."/>
            <person name="Zhao H."/>
            <person name="Zhao H."/>
            <person name="Song W."/>
            <person name="Zhang M."/>
            <person name="Cui Y."/>
            <person name="Dong X."/>
            <person name="Liu H."/>
            <person name="Ma X."/>
            <person name="Jiao Y."/>
            <person name="Wang B."/>
            <person name="Wei X."/>
            <person name="Stein J.C."/>
            <person name="Glaubitz J.C."/>
            <person name="Lu F."/>
            <person name="Yu G."/>
            <person name="Liang C."/>
            <person name="Fengler K."/>
            <person name="Li B."/>
            <person name="Rafalski A."/>
            <person name="Schnable P.S."/>
            <person name="Ware D.H."/>
            <person name="Buckler E.S."/>
            <person name="Lai J."/>
        </authorList>
    </citation>
    <scope>NUCLEOTIDE SEQUENCE [LARGE SCALE GENOMIC DNA]</scope>
    <source>
        <tissue evidence="5">Seedling</tissue>
    </source>
</reference>
<evidence type="ECO:0000256" key="3">
    <source>
        <dbReference type="SAM" id="MobiDB-lite"/>
    </source>
</evidence>